<dbReference type="KEGG" id="ptm:GSPATT00024741001"/>
<protein>
    <submittedName>
        <fullName evidence="1">Uncharacterized protein</fullName>
    </submittedName>
</protein>
<dbReference type="InParanoid" id="A0E9P3"/>
<dbReference type="OMA" id="HYHLEIS"/>
<gene>
    <name evidence="1" type="ORF">GSPATT00024741001</name>
</gene>
<proteinExistence type="predicted"/>
<dbReference type="EMBL" id="CT868666">
    <property type="protein sequence ID" value="CAK92010.1"/>
    <property type="molecule type" value="Genomic_DNA"/>
</dbReference>
<accession>A0E9P3</accession>
<sequence length="401" mass="47981">MQYQSYQYYSYGNLKELQEIIKVDGIGIMNIDEDEQIIEYQIDRSKCVRLSDLIYMITYNFLRFHLGQLLELFAQLLKKVISQQAQNHIQHQYLDTNRIWLVFKNESPRLSVVYTKIDYTIAFTGYQCQLFEKGPRDTKSADEQIQNIIKAILKKFKKDNIFFNPSKKNEIDNQIYDPIIQACDKLCIETTFEVIMQLQSKYELNKVQQTIQLDIQLENSKVDLARNQNLPKIEQQLKAYIYALKSETIFDLEFIILTQIENMIVPLENPKINFNKIEEHNEYFKEVKSIQQKTYIKRKEQLQSCIQQIIEDALKKMLEDYKFEFKQEEKQELNETVVNRILNLKLNKYFYNSPHYHLKISEESLLQQQLSLQSKLIQKVVNEEVQMLIYYHILLLIDDLI</sequence>
<dbReference type="AlphaFoldDB" id="A0E9P3"/>
<reference evidence="1 2" key="1">
    <citation type="journal article" date="2006" name="Nature">
        <title>Global trends of whole-genome duplications revealed by the ciliate Paramecium tetraurelia.</title>
        <authorList>
            <consortium name="Genoscope"/>
            <person name="Aury J.-M."/>
            <person name="Jaillon O."/>
            <person name="Duret L."/>
            <person name="Noel B."/>
            <person name="Jubin C."/>
            <person name="Porcel B.M."/>
            <person name="Segurens B."/>
            <person name="Daubin V."/>
            <person name="Anthouard V."/>
            <person name="Aiach N."/>
            <person name="Arnaiz O."/>
            <person name="Billaut A."/>
            <person name="Beisson J."/>
            <person name="Blanc I."/>
            <person name="Bouhouche K."/>
            <person name="Camara F."/>
            <person name="Duharcourt S."/>
            <person name="Guigo R."/>
            <person name="Gogendeau D."/>
            <person name="Katinka M."/>
            <person name="Keller A.-M."/>
            <person name="Kissmehl R."/>
            <person name="Klotz C."/>
            <person name="Koll F."/>
            <person name="Le Moue A."/>
            <person name="Lepere C."/>
            <person name="Malinsky S."/>
            <person name="Nowacki M."/>
            <person name="Nowak J.K."/>
            <person name="Plattner H."/>
            <person name="Poulain J."/>
            <person name="Ruiz F."/>
            <person name="Serrano V."/>
            <person name="Zagulski M."/>
            <person name="Dessen P."/>
            <person name="Betermier M."/>
            <person name="Weissenbach J."/>
            <person name="Scarpelli C."/>
            <person name="Schachter V."/>
            <person name="Sperling L."/>
            <person name="Meyer E."/>
            <person name="Cohen J."/>
            <person name="Wincker P."/>
        </authorList>
    </citation>
    <scope>NUCLEOTIDE SEQUENCE [LARGE SCALE GENOMIC DNA]</scope>
    <source>
        <strain evidence="1 2">Stock d4-2</strain>
    </source>
</reference>
<name>A0E9P3_PARTE</name>
<evidence type="ECO:0000313" key="2">
    <source>
        <dbReference type="Proteomes" id="UP000000600"/>
    </source>
</evidence>
<dbReference type="RefSeq" id="XP_001459407.1">
    <property type="nucleotide sequence ID" value="XM_001459370.1"/>
</dbReference>
<dbReference type="HOGENOM" id="CLU_057961_0_0_1"/>
<keyword evidence="2" id="KW-1185">Reference proteome</keyword>
<organism evidence="1 2">
    <name type="scientific">Paramecium tetraurelia</name>
    <dbReference type="NCBI Taxonomy" id="5888"/>
    <lineage>
        <taxon>Eukaryota</taxon>
        <taxon>Sar</taxon>
        <taxon>Alveolata</taxon>
        <taxon>Ciliophora</taxon>
        <taxon>Intramacronucleata</taxon>
        <taxon>Oligohymenophorea</taxon>
        <taxon>Peniculida</taxon>
        <taxon>Parameciidae</taxon>
        <taxon>Paramecium</taxon>
    </lineage>
</organism>
<dbReference type="Proteomes" id="UP000000600">
    <property type="component" value="Unassembled WGS sequence"/>
</dbReference>
<dbReference type="OrthoDB" id="10460415at2759"/>
<evidence type="ECO:0000313" key="1">
    <source>
        <dbReference type="EMBL" id="CAK92010.1"/>
    </source>
</evidence>
<dbReference type="GeneID" id="5045192"/>